<dbReference type="PRINTS" id="PR01175">
    <property type="entry name" value="VNEBNERGLAND"/>
</dbReference>
<accession>A0A091DN89</accession>
<sequence>MKTLTWTILLLSLLASLQAQDAEPERKNMEGIWYLKAMVANKKMPENMQPKKSYPVTLTALENGDYEVQLSFFYKDKCEEKTVEMHRTKNPKKFKTTQNMIISVEEMSVKDHIIFYVQHQMFGMPVRFAQLLARTPEENPEALREFKKFMKHKKLPLEHMVIPQQSVQGKKLIYVEKMSVEDHYIFYCEDQRFGKTSAMGKLMGRTPEENPEALEEFKKFMKRKGLPQDNIIIPEQKAILPGPPFLPGSSLLLQPFIYVPNPA</sequence>
<keyword evidence="8" id="KW-1185">Reference proteome</keyword>
<dbReference type="PANTHER" id="PTHR11430">
    <property type="entry name" value="LIPOCALIN"/>
    <property type="match status" value="1"/>
</dbReference>
<dbReference type="AlphaFoldDB" id="A0A091DN89"/>
<dbReference type="InterPro" id="IPR002450">
    <property type="entry name" value="von_Ebner_gland"/>
</dbReference>
<feature type="domain" description="Lipocalin/cytosolic fatty-acid binding" evidence="6">
    <location>
        <begin position="31"/>
        <end position="166"/>
    </location>
</feature>
<comment type="subcellular location">
    <subcellularLocation>
        <location evidence="1">Secreted</location>
    </subcellularLocation>
</comment>
<evidence type="ECO:0000256" key="5">
    <source>
        <dbReference type="SAM" id="SignalP"/>
    </source>
</evidence>
<dbReference type="PANTHER" id="PTHR11430:SF129">
    <property type="entry name" value="ODORANT-BINDING PROTEIN 2A-RELATED"/>
    <property type="match status" value="1"/>
</dbReference>
<dbReference type="InterPro" id="IPR000566">
    <property type="entry name" value="Lipocln_cytosolic_FA-bd_dom"/>
</dbReference>
<evidence type="ECO:0000256" key="3">
    <source>
        <dbReference type="ARBA" id="ARBA00022525"/>
    </source>
</evidence>
<proteinExistence type="inferred from homology"/>
<name>A0A091DN89_FUKDA</name>
<organism evidence="7 8">
    <name type="scientific">Fukomys damarensis</name>
    <name type="common">Damaraland mole rat</name>
    <name type="synonym">Cryptomys damarensis</name>
    <dbReference type="NCBI Taxonomy" id="885580"/>
    <lineage>
        <taxon>Eukaryota</taxon>
        <taxon>Metazoa</taxon>
        <taxon>Chordata</taxon>
        <taxon>Craniata</taxon>
        <taxon>Vertebrata</taxon>
        <taxon>Euteleostomi</taxon>
        <taxon>Mammalia</taxon>
        <taxon>Eutheria</taxon>
        <taxon>Euarchontoglires</taxon>
        <taxon>Glires</taxon>
        <taxon>Rodentia</taxon>
        <taxon>Hystricomorpha</taxon>
        <taxon>Bathyergidae</taxon>
        <taxon>Fukomys</taxon>
    </lineage>
</organism>
<dbReference type="Pfam" id="PF00061">
    <property type="entry name" value="Lipocalin"/>
    <property type="match status" value="2"/>
</dbReference>
<dbReference type="InterPro" id="IPR002345">
    <property type="entry name" value="Lipocalin"/>
</dbReference>
<dbReference type="Proteomes" id="UP000028990">
    <property type="component" value="Unassembled WGS sequence"/>
</dbReference>
<protein>
    <submittedName>
        <fullName evidence="7">Late lactation protein B</fullName>
    </submittedName>
</protein>
<evidence type="ECO:0000259" key="6">
    <source>
        <dbReference type="Pfam" id="PF00061"/>
    </source>
</evidence>
<feature type="signal peptide" evidence="5">
    <location>
        <begin position="1"/>
        <end position="19"/>
    </location>
</feature>
<keyword evidence="3" id="KW-0964">Secreted</keyword>
<dbReference type="eggNOG" id="ENOG502S22P">
    <property type="taxonomic scope" value="Eukaryota"/>
</dbReference>
<dbReference type="GO" id="GO:0005615">
    <property type="term" value="C:extracellular space"/>
    <property type="evidence" value="ECO:0007669"/>
    <property type="project" value="TreeGrafter"/>
</dbReference>
<evidence type="ECO:0000256" key="4">
    <source>
        <dbReference type="ARBA" id="ARBA00022729"/>
    </source>
</evidence>
<dbReference type="EMBL" id="KN122233">
    <property type="protein sequence ID" value="KFO31958.1"/>
    <property type="molecule type" value="Genomic_DNA"/>
</dbReference>
<evidence type="ECO:0000256" key="1">
    <source>
        <dbReference type="ARBA" id="ARBA00004613"/>
    </source>
</evidence>
<feature type="chain" id="PRO_5001871814" evidence="5">
    <location>
        <begin position="20"/>
        <end position="263"/>
    </location>
</feature>
<gene>
    <name evidence="7" type="ORF">H920_06709</name>
</gene>
<feature type="domain" description="Lipocalin/cytosolic fatty-acid binding" evidence="6">
    <location>
        <begin position="169"/>
        <end position="237"/>
    </location>
</feature>
<evidence type="ECO:0000313" key="8">
    <source>
        <dbReference type="Proteomes" id="UP000028990"/>
    </source>
</evidence>
<dbReference type="CDD" id="cd19414">
    <property type="entry name" value="lipocalin_1_3_4_13-like"/>
    <property type="match status" value="1"/>
</dbReference>
<keyword evidence="4 5" id="KW-0732">Signal</keyword>
<evidence type="ECO:0000313" key="7">
    <source>
        <dbReference type="EMBL" id="KFO31958.1"/>
    </source>
</evidence>
<dbReference type="GO" id="GO:0036094">
    <property type="term" value="F:small molecule binding"/>
    <property type="evidence" value="ECO:0007669"/>
    <property type="project" value="InterPro"/>
</dbReference>
<comment type="similarity">
    <text evidence="2">Belongs to the calycin superfamily. Lipocalin family.</text>
</comment>
<dbReference type="SUPFAM" id="SSF50814">
    <property type="entry name" value="Lipocalins"/>
    <property type="match status" value="2"/>
</dbReference>
<dbReference type="InterPro" id="IPR012674">
    <property type="entry name" value="Calycin"/>
</dbReference>
<dbReference type="Gene3D" id="2.40.128.20">
    <property type="match status" value="2"/>
</dbReference>
<evidence type="ECO:0000256" key="2">
    <source>
        <dbReference type="ARBA" id="ARBA00006889"/>
    </source>
</evidence>
<reference evidence="7 8" key="1">
    <citation type="submission" date="2013-11" db="EMBL/GenBank/DDBJ databases">
        <title>The Damaraland mole rat (Fukomys damarensis) genome and evolution of African mole rats.</title>
        <authorList>
            <person name="Gladyshev V.N."/>
            <person name="Fang X."/>
        </authorList>
    </citation>
    <scope>NUCLEOTIDE SEQUENCE [LARGE SCALE GENOMIC DNA]</scope>
    <source>
        <tissue evidence="7">Liver</tissue>
    </source>
</reference>